<name>A0A978UK37_ZIZJJ</name>
<dbReference type="PANTHER" id="PTHR36482:SF5">
    <property type="entry name" value="23 KDA JASMONATE-INDUCED PROTEIN-LIKE"/>
    <property type="match status" value="1"/>
</dbReference>
<reference evidence="1" key="1">
    <citation type="journal article" date="2021" name="Front. Plant Sci.">
        <title>Chromosome-Scale Genome Assembly for Chinese Sour Jujube and Insights Into Its Genome Evolution and Domestication Signature.</title>
        <authorList>
            <person name="Shen L.-Y."/>
            <person name="Luo H."/>
            <person name="Wang X.-L."/>
            <person name="Wang X.-M."/>
            <person name="Qiu X.-J."/>
            <person name="Liu H."/>
            <person name="Zhou S.-S."/>
            <person name="Jia K.-H."/>
            <person name="Nie S."/>
            <person name="Bao Y.-T."/>
            <person name="Zhang R.-G."/>
            <person name="Yun Q.-Z."/>
            <person name="Chai Y.-H."/>
            <person name="Lu J.-Y."/>
            <person name="Li Y."/>
            <person name="Zhao S.-W."/>
            <person name="Mao J.-F."/>
            <person name="Jia S.-G."/>
            <person name="Mao Y.-M."/>
        </authorList>
    </citation>
    <scope>NUCLEOTIDE SEQUENCE</scope>
    <source>
        <strain evidence="1">AT0</strain>
        <tissue evidence="1">Leaf</tissue>
    </source>
</reference>
<dbReference type="EMBL" id="JAEACU010000010">
    <property type="protein sequence ID" value="KAH7515189.1"/>
    <property type="molecule type" value="Genomic_DNA"/>
</dbReference>
<dbReference type="AlphaFoldDB" id="A0A978UK37"/>
<dbReference type="InterPro" id="IPR053085">
    <property type="entry name" value="Jasmonate-induced_protein"/>
</dbReference>
<dbReference type="Proteomes" id="UP000813462">
    <property type="component" value="Unassembled WGS sequence"/>
</dbReference>
<organism evidence="1 2">
    <name type="scientific">Ziziphus jujuba var. spinosa</name>
    <dbReference type="NCBI Taxonomy" id="714518"/>
    <lineage>
        <taxon>Eukaryota</taxon>
        <taxon>Viridiplantae</taxon>
        <taxon>Streptophyta</taxon>
        <taxon>Embryophyta</taxon>
        <taxon>Tracheophyta</taxon>
        <taxon>Spermatophyta</taxon>
        <taxon>Magnoliopsida</taxon>
        <taxon>eudicotyledons</taxon>
        <taxon>Gunneridae</taxon>
        <taxon>Pentapetalae</taxon>
        <taxon>rosids</taxon>
        <taxon>fabids</taxon>
        <taxon>Rosales</taxon>
        <taxon>Rhamnaceae</taxon>
        <taxon>Paliureae</taxon>
        <taxon>Ziziphus</taxon>
    </lineage>
</organism>
<dbReference type="PANTHER" id="PTHR36482">
    <property type="entry name" value="OSJNBA0024J22.15 PROTEIN"/>
    <property type="match status" value="1"/>
</dbReference>
<proteinExistence type="predicted"/>
<gene>
    <name evidence="1" type="ORF">FEM48_Zijuj10G0000700</name>
</gene>
<accession>A0A978UK37</accession>
<evidence type="ECO:0000313" key="2">
    <source>
        <dbReference type="Proteomes" id="UP000813462"/>
    </source>
</evidence>
<sequence length="142" mass="15775">MVKKTTVQHLEKLKEKLGSSINILPCLTMPPGTLSNLEKQVVFASSSVGAVVYRVKKQFVFENDWMSAWNNPLDPHSSQNTAYTEIHEAGHFNKLVLDKILKKPKECGTTSKSECDGCLSSVKIGNEIIPIFEAVLMLKNVN</sequence>
<comment type="caution">
    <text evidence="1">The sequence shown here is derived from an EMBL/GenBank/DDBJ whole genome shotgun (WGS) entry which is preliminary data.</text>
</comment>
<evidence type="ECO:0000313" key="1">
    <source>
        <dbReference type="EMBL" id="KAH7515189.1"/>
    </source>
</evidence>
<protein>
    <submittedName>
        <fullName evidence="1">Uncharacterized protein</fullName>
    </submittedName>
</protein>